<keyword evidence="10" id="KW-0732">Signal</keyword>
<keyword evidence="4" id="KW-0964">Secreted</keyword>
<evidence type="ECO:0000313" key="12">
    <source>
        <dbReference type="Proteomes" id="UP001314170"/>
    </source>
</evidence>
<protein>
    <recommendedName>
        <fullName evidence="13">Polygalacturonase</fullName>
    </recommendedName>
</protein>
<dbReference type="Proteomes" id="UP001314170">
    <property type="component" value="Unassembled WGS sequence"/>
</dbReference>
<sequence>MSEGLFAIISITTLVSILQICVNAEFNVIDFGASGNGITDDSWAFLKTWNATCNAPGISWMIIPKGKTFFLNPVTFNGPCKANNISVMLQGTIIAPDGPKNWKASDLSTWLHFKNIASLTVRGPGLIDGRGKGWWDVSCRYHPGKGCLTLMPTVVRFQDCEQLNMDYINIVNSPQTHIHLLGCRNSALQFLNLHSPESSPNTDGIHISSSHDITIRSSIIGSGDDCISIGDAISNITILDISCGPGHGISIGSLGRGGSVVNVEGITVRRANFSGTTNGVRIKTWQEGRGNVRDVHFSDLTFKAVEHPIIIDQHYGDDLLPLDKQTGVHISNVSYYSVRGTTKTAAAINFNCSSNVACTNLMLDTIQLESSVRGQHLSSFCNNAHGIAKGIVNPKSCLT</sequence>
<evidence type="ECO:0000256" key="1">
    <source>
        <dbReference type="ARBA" id="ARBA00004191"/>
    </source>
</evidence>
<evidence type="ECO:0000256" key="7">
    <source>
        <dbReference type="ARBA" id="ARBA00023316"/>
    </source>
</evidence>
<keyword evidence="3" id="KW-0134">Cell wall</keyword>
<dbReference type="SMART" id="SM00710">
    <property type="entry name" value="PbH1"/>
    <property type="match status" value="5"/>
</dbReference>
<dbReference type="InterPro" id="IPR012334">
    <property type="entry name" value="Pectin_lyas_fold"/>
</dbReference>
<evidence type="ECO:0000256" key="2">
    <source>
        <dbReference type="ARBA" id="ARBA00008834"/>
    </source>
</evidence>
<dbReference type="InterPro" id="IPR000743">
    <property type="entry name" value="Glyco_hydro_28"/>
</dbReference>
<evidence type="ECO:0000256" key="10">
    <source>
        <dbReference type="SAM" id="SignalP"/>
    </source>
</evidence>
<dbReference type="GO" id="GO:0005975">
    <property type="term" value="P:carbohydrate metabolic process"/>
    <property type="evidence" value="ECO:0007669"/>
    <property type="project" value="InterPro"/>
</dbReference>
<dbReference type="InterPro" id="IPR006626">
    <property type="entry name" value="PbH1"/>
</dbReference>
<comment type="subcellular location">
    <subcellularLocation>
        <location evidence="1">Secreted</location>
        <location evidence="1">Cell wall</location>
    </subcellularLocation>
</comment>
<name>A0AAV1ST37_9ROSI</name>
<dbReference type="PANTHER" id="PTHR31375">
    <property type="match status" value="1"/>
</dbReference>
<evidence type="ECO:0000256" key="5">
    <source>
        <dbReference type="ARBA" id="ARBA00022801"/>
    </source>
</evidence>
<evidence type="ECO:0000256" key="9">
    <source>
        <dbReference type="RuleBase" id="RU361169"/>
    </source>
</evidence>
<feature type="active site" evidence="8">
    <location>
        <position position="247"/>
    </location>
</feature>
<dbReference type="Pfam" id="PF00295">
    <property type="entry name" value="Glyco_hydro_28"/>
    <property type="match status" value="1"/>
</dbReference>
<dbReference type="InterPro" id="IPR011050">
    <property type="entry name" value="Pectin_lyase_fold/virulence"/>
</dbReference>
<evidence type="ECO:0000256" key="4">
    <source>
        <dbReference type="ARBA" id="ARBA00022525"/>
    </source>
</evidence>
<dbReference type="SUPFAM" id="SSF51126">
    <property type="entry name" value="Pectin lyase-like"/>
    <property type="match status" value="1"/>
</dbReference>
<organism evidence="11 12">
    <name type="scientific">Dovyalis caffra</name>
    <dbReference type="NCBI Taxonomy" id="77055"/>
    <lineage>
        <taxon>Eukaryota</taxon>
        <taxon>Viridiplantae</taxon>
        <taxon>Streptophyta</taxon>
        <taxon>Embryophyta</taxon>
        <taxon>Tracheophyta</taxon>
        <taxon>Spermatophyta</taxon>
        <taxon>Magnoliopsida</taxon>
        <taxon>eudicotyledons</taxon>
        <taxon>Gunneridae</taxon>
        <taxon>Pentapetalae</taxon>
        <taxon>rosids</taxon>
        <taxon>fabids</taxon>
        <taxon>Malpighiales</taxon>
        <taxon>Salicaceae</taxon>
        <taxon>Flacourtieae</taxon>
        <taxon>Dovyalis</taxon>
    </lineage>
</organism>
<keyword evidence="6 9" id="KW-0326">Glycosidase</keyword>
<evidence type="ECO:0000256" key="8">
    <source>
        <dbReference type="PROSITE-ProRule" id="PRU10052"/>
    </source>
</evidence>
<keyword evidence="7" id="KW-0961">Cell wall biogenesis/degradation</keyword>
<comment type="similarity">
    <text evidence="2 9">Belongs to the glycosyl hydrolase 28 family.</text>
</comment>
<keyword evidence="12" id="KW-1185">Reference proteome</keyword>
<gene>
    <name evidence="11" type="ORF">DCAF_LOCUS27187</name>
</gene>
<dbReference type="EMBL" id="CAWUPB010001197">
    <property type="protein sequence ID" value="CAK7356906.1"/>
    <property type="molecule type" value="Genomic_DNA"/>
</dbReference>
<dbReference type="AlphaFoldDB" id="A0AAV1ST37"/>
<dbReference type="Gene3D" id="2.160.20.10">
    <property type="entry name" value="Single-stranded right-handed beta-helix, Pectin lyase-like"/>
    <property type="match status" value="1"/>
</dbReference>
<comment type="caution">
    <text evidence="11">The sequence shown here is derived from an EMBL/GenBank/DDBJ whole genome shotgun (WGS) entry which is preliminary data.</text>
</comment>
<dbReference type="GO" id="GO:0004650">
    <property type="term" value="F:polygalacturonase activity"/>
    <property type="evidence" value="ECO:0007669"/>
    <property type="project" value="InterPro"/>
</dbReference>
<evidence type="ECO:0000313" key="11">
    <source>
        <dbReference type="EMBL" id="CAK7356906.1"/>
    </source>
</evidence>
<keyword evidence="5 9" id="KW-0378">Hydrolase</keyword>
<dbReference type="GO" id="GO:0071555">
    <property type="term" value="P:cell wall organization"/>
    <property type="evidence" value="ECO:0007669"/>
    <property type="project" value="UniProtKB-KW"/>
</dbReference>
<reference evidence="11 12" key="1">
    <citation type="submission" date="2024-01" db="EMBL/GenBank/DDBJ databases">
        <authorList>
            <person name="Waweru B."/>
        </authorList>
    </citation>
    <scope>NUCLEOTIDE SEQUENCE [LARGE SCALE GENOMIC DNA]</scope>
</reference>
<evidence type="ECO:0008006" key="13">
    <source>
        <dbReference type="Google" id="ProtNLM"/>
    </source>
</evidence>
<accession>A0AAV1ST37</accession>
<evidence type="ECO:0000256" key="6">
    <source>
        <dbReference type="ARBA" id="ARBA00023295"/>
    </source>
</evidence>
<feature type="signal peptide" evidence="10">
    <location>
        <begin position="1"/>
        <end position="24"/>
    </location>
</feature>
<evidence type="ECO:0000256" key="3">
    <source>
        <dbReference type="ARBA" id="ARBA00022512"/>
    </source>
</evidence>
<proteinExistence type="inferred from homology"/>
<dbReference type="PROSITE" id="PS00502">
    <property type="entry name" value="POLYGALACTURONASE"/>
    <property type="match status" value="1"/>
</dbReference>
<feature type="chain" id="PRO_5043393438" description="Polygalacturonase" evidence="10">
    <location>
        <begin position="25"/>
        <end position="399"/>
    </location>
</feature>